<keyword evidence="9" id="KW-1133">Transmembrane helix</keyword>
<dbReference type="PANTHER" id="PTHR11002">
    <property type="entry name" value="CARBONIC ANHYDRASE"/>
    <property type="match status" value="1"/>
</dbReference>
<keyword evidence="9" id="KW-0812">Transmembrane</keyword>
<dbReference type="SUPFAM" id="SSF53056">
    <property type="entry name" value="beta-carbonic anhydrase, cab"/>
    <property type="match status" value="1"/>
</dbReference>
<protein>
    <recommendedName>
        <fullName evidence="2">carbonic anhydrase</fullName>
        <ecNumber evidence="2">4.2.1.1</ecNumber>
    </recommendedName>
</protein>
<dbReference type="PROSITE" id="PS00704">
    <property type="entry name" value="PROK_CO2_ANHYDRASE_1"/>
    <property type="match status" value="1"/>
</dbReference>
<dbReference type="AlphaFoldDB" id="A0A2S0N0Y0"/>
<feature type="binding site" evidence="8">
    <location>
        <position position="153"/>
    </location>
    <ligand>
        <name>Zn(2+)</name>
        <dbReference type="ChEBI" id="CHEBI:29105"/>
    </ligand>
</feature>
<accession>A0A2S0N0Y0</accession>
<dbReference type="OrthoDB" id="9797527at2"/>
<keyword evidence="9" id="KW-0472">Membrane</keyword>
<dbReference type="EMBL" id="CP027669">
    <property type="protein sequence ID" value="AVO41697.1"/>
    <property type="molecule type" value="Genomic_DNA"/>
</dbReference>
<evidence type="ECO:0000256" key="2">
    <source>
        <dbReference type="ARBA" id="ARBA00012925"/>
    </source>
</evidence>
<evidence type="ECO:0000256" key="1">
    <source>
        <dbReference type="ARBA" id="ARBA00006217"/>
    </source>
</evidence>
<dbReference type="GO" id="GO:0008270">
    <property type="term" value="F:zinc ion binding"/>
    <property type="evidence" value="ECO:0007669"/>
    <property type="project" value="InterPro"/>
</dbReference>
<feature type="binding site" evidence="8">
    <location>
        <position position="156"/>
    </location>
    <ligand>
        <name>Zn(2+)</name>
        <dbReference type="ChEBI" id="CHEBI:29105"/>
    </ligand>
</feature>
<dbReference type="InterPro" id="IPR015892">
    <property type="entry name" value="Carbonic_anhydrase_CS"/>
</dbReference>
<proteinExistence type="inferred from homology"/>
<evidence type="ECO:0000256" key="8">
    <source>
        <dbReference type="PIRSR" id="PIRSR601765-1"/>
    </source>
</evidence>
<comment type="similarity">
    <text evidence="1">Belongs to the beta-class carbonic anhydrase family.</text>
</comment>
<feature type="binding site" evidence="8">
    <location>
        <position position="100"/>
    </location>
    <ligand>
        <name>Zn(2+)</name>
        <dbReference type="ChEBI" id="CHEBI:29105"/>
    </ligand>
</feature>
<dbReference type="EC" id="4.2.1.1" evidence="2"/>
<evidence type="ECO:0000313" key="11">
    <source>
        <dbReference type="Proteomes" id="UP000239326"/>
    </source>
</evidence>
<reference evidence="10 11" key="1">
    <citation type="submission" date="2018-03" db="EMBL/GenBank/DDBJ databases">
        <title>Genome sequencing of Simplicispira sp.</title>
        <authorList>
            <person name="Kim S.-J."/>
            <person name="Heo J."/>
            <person name="Kwon S.-W."/>
        </authorList>
    </citation>
    <scope>NUCLEOTIDE SEQUENCE [LARGE SCALE GENOMIC DNA]</scope>
    <source>
        <strain evidence="10 11">SC1-8</strain>
    </source>
</reference>
<dbReference type="Gene3D" id="3.40.1050.10">
    <property type="entry name" value="Carbonic anhydrase"/>
    <property type="match status" value="1"/>
</dbReference>
<keyword evidence="4 8" id="KW-0862">Zinc</keyword>
<feature type="transmembrane region" description="Helical" evidence="9">
    <location>
        <begin position="23"/>
        <end position="44"/>
    </location>
</feature>
<evidence type="ECO:0000313" key="10">
    <source>
        <dbReference type="EMBL" id="AVO41697.1"/>
    </source>
</evidence>
<evidence type="ECO:0000256" key="4">
    <source>
        <dbReference type="ARBA" id="ARBA00022833"/>
    </source>
</evidence>
<comment type="cofactor">
    <cofactor evidence="8">
        <name>Zn(2+)</name>
        <dbReference type="ChEBI" id="CHEBI:29105"/>
    </cofactor>
    <text evidence="8">Binds 1 zinc ion per subunit.</text>
</comment>
<evidence type="ECO:0000256" key="5">
    <source>
        <dbReference type="ARBA" id="ARBA00023239"/>
    </source>
</evidence>
<dbReference type="KEGG" id="simp:C6571_10740"/>
<evidence type="ECO:0000256" key="7">
    <source>
        <dbReference type="ARBA" id="ARBA00048348"/>
    </source>
</evidence>
<dbReference type="GO" id="GO:0004089">
    <property type="term" value="F:carbonate dehydratase activity"/>
    <property type="evidence" value="ECO:0007669"/>
    <property type="project" value="UniProtKB-EC"/>
</dbReference>
<keyword evidence="5" id="KW-0456">Lyase</keyword>
<dbReference type="FunFam" id="3.40.1050.10:FF:000006">
    <property type="entry name" value="Carbonic anhydrase"/>
    <property type="match status" value="1"/>
</dbReference>
<evidence type="ECO:0000256" key="6">
    <source>
        <dbReference type="ARBA" id="ARBA00024993"/>
    </source>
</evidence>
<keyword evidence="11" id="KW-1185">Reference proteome</keyword>
<dbReference type="Proteomes" id="UP000239326">
    <property type="component" value="Chromosome"/>
</dbReference>
<feature type="binding site" evidence="8">
    <location>
        <position position="102"/>
    </location>
    <ligand>
        <name>Zn(2+)</name>
        <dbReference type="ChEBI" id="CHEBI:29105"/>
    </ligand>
</feature>
<name>A0A2S0N0Y0_9BURK</name>
<keyword evidence="3 8" id="KW-0479">Metal-binding</keyword>
<comment type="catalytic activity">
    <reaction evidence="7">
        <text>hydrogencarbonate + H(+) = CO2 + H2O</text>
        <dbReference type="Rhea" id="RHEA:10748"/>
        <dbReference type="ChEBI" id="CHEBI:15377"/>
        <dbReference type="ChEBI" id="CHEBI:15378"/>
        <dbReference type="ChEBI" id="CHEBI:16526"/>
        <dbReference type="ChEBI" id="CHEBI:17544"/>
        <dbReference type="EC" id="4.2.1.1"/>
    </reaction>
</comment>
<dbReference type="PANTHER" id="PTHR11002:SF79">
    <property type="entry name" value="CARBONIC ANHYDRASE 2"/>
    <property type="match status" value="1"/>
</dbReference>
<evidence type="ECO:0000256" key="9">
    <source>
        <dbReference type="SAM" id="Phobius"/>
    </source>
</evidence>
<dbReference type="CDD" id="cd03378">
    <property type="entry name" value="beta_CA_cladeC"/>
    <property type="match status" value="1"/>
</dbReference>
<sequence>MCEVCEASDSRTQASVSTSRRAALGRMGAFSLLGLSAVAGVAYAKSPPKPGNVLSPDEAIKRLMEGNERYTSGKTQSRSFASTRAALASGQNPYASILSCADSRVSPELCFDEERGDLFVTRVAGNYVTADILASLEYGVAVLNTPLIMVLGHTRCGAVGATVSALEKQAEFPGHIQGIVTALMPAVRAAAAGPHKGTLLQAATIENIKQNVQRLQEATPILSKAVQTNQLKVVGGLYDLETGRIERVG</sequence>
<gene>
    <name evidence="10" type="ORF">C6571_10740</name>
</gene>
<dbReference type="Pfam" id="PF00484">
    <property type="entry name" value="Pro_CA"/>
    <property type="match status" value="1"/>
</dbReference>
<evidence type="ECO:0000256" key="3">
    <source>
        <dbReference type="ARBA" id="ARBA00022723"/>
    </source>
</evidence>
<dbReference type="InterPro" id="IPR001765">
    <property type="entry name" value="Carbonic_anhydrase"/>
</dbReference>
<comment type="function">
    <text evidence="6">Catalyzes the reversible hydration of carbon dioxide to form bicarbonate.</text>
</comment>
<dbReference type="GO" id="GO:0015976">
    <property type="term" value="P:carbon utilization"/>
    <property type="evidence" value="ECO:0007669"/>
    <property type="project" value="InterPro"/>
</dbReference>
<organism evidence="10 11">
    <name type="scientific">Simplicispira suum</name>
    <dbReference type="NCBI Taxonomy" id="2109915"/>
    <lineage>
        <taxon>Bacteria</taxon>
        <taxon>Pseudomonadati</taxon>
        <taxon>Pseudomonadota</taxon>
        <taxon>Betaproteobacteria</taxon>
        <taxon>Burkholderiales</taxon>
        <taxon>Comamonadaceae</taxon>
        <taxon>Simplicispira</taxon>
    </lineage>
</organism>
<dbReference type="SMART" id="SM00947">
    <property type="entry name" value="Pro_CA"/>
    <property type="match status" value="1"/>
</dbReference>
<dbReference type="InterPro" id="IPR036874">
    <property type="entry name" value="Carbonic_anhydrase_sf"/>
</dbReference>